<proteinExistence type="predicted"/>
<dbReference type="Proteomes" id="UP000631114">
    <property type="component" value="Unassembled WGS sequence"/>
</dbReference>
<evidence type="ECO:0000256" key="3">
    <source>
        <dbReference type="ARBA" id="ARBA00022737"/>
    </source>
</evidence>
<dbReference type="Pfam" id="PF12796">
    <property type="entry name" value="Ank_2"/>
    <property type="match status" value="3"/>
</dbReference>
<keyword evidence="4 9" id="KW-1133">Transmembrane helix</keyword>
<feature type="domain" description="PGG" evidence="10">
    <location>
        <begin position="436"/>
        <end position="545"/>
    </location>
</feature>
<feature type="repeat" description="ANK" evidence="7">
    <location>
        <begin position="106"/>
        <end position="128"/>
    </location>
</feature>
<keyword evidence="2 9" id="KW-0812">Transmembrane</keyword>
<sequence length="635" mass="70811">MVCSQSHHIYICSYFLAPSLNLTFLTFIDRLLIGSPKMDRRLHAAVLVGNVPTFLELVRENVEILEQTTLRSMNTVMHLASKFGHLELVTELIKLRPEMVSAENEKMETPLHDACRRGHVEIVKLLVDADSWALSKLNSENESVLFVACEAGKFDVVKQLLDYTWLLTLEEDGLTTSLHVASSGGHLDIAKDLLEVRPDFAQRRDGHGCSPLHLACSKGHLDITRELLKLDPDLSASQDNEGRTPLHWAAIKGKVNILDEILSTSLQSAEMVTKLGETALHVAVKNNQYDAIKYLVDSLNVTNLVNIPDIDGNTILHLATASKLTTMVIFLLKNTSVAVNALNRRGFTPLDVAESDVSNSGALLLIPTLQEAGGKNSSQLPPESPEIQRIVASERVNKYNISEHSWWSKKNHDPPSNLQRQRRHSRREKQHELHNEGLRNARNTITVVAVLIAAVTFAAGINPPGGIYQDGSLVGKAIMGRTTPFKVFMVCNNLALFLSLCIVIVLVSVIPFRRKPLMKLLFLTHKVMWASISFMAAAYMAGTWVITRHVQGTRWMLVCLVSIGGGCLLSLAVGLGVMLARHWLRKWEWKKEKLQKDTPKSSVSRVEDELRAIRKKRESSNSDLESSEREGIHPY</sequence>
<evidence type="ECO:0000313" key="11">
    <source>
        <dbReference type="EMBL" id="KAF9612770.1"/>
    </source>
</evidence>
<dbReference type="PROSITE" id="PS50297">
    <property type="entry name" value="ANK_REP_REGION"/>
    <property type="match status" value="4"/>
</dbReference>
<dbReference type="Gene3D" id="1.25.40.20">
    <property type="entry name" value="Ankyrin repeat-containing domain"/>
    <property type="match status" value="1"/>
</dbReference>
<dbReference type="GO" id="GO:0005886">
    <property type="term" value="C:plasma membrane"/>
    <property type="evidence" value="ECO:0007669"/>
    <property type="project" value="TreeGrafter"/>
</dbReference>
<evidence type="ECO:0000256" key="7">
    <source>
        <dbReference type="PROSITE-ProRule" id="PRU00023"/>
    </source>
</evidence>
<evidence type="ECO:0000256" key="1">
    <source>
        <dbReference type="ARBA" id="ARBA00004141"/>
    </source>
</evidence>
<feature type="repeat" description="ANK" evidence="7">
    <location>
        <begin position="275"/>
        <end position="307"/>
    </location>
</feature>
<dbReference type="OrthoDB" id="20872at2759"/>
<gene>
    <name evidence="11" type="ORF">IFM89_003780</name>
</gene>
<feature type="transmembrane region" description="Helical" evidence="9">
    <location>
        <begin position="553"/>
        <end position="580"/>
    </location>
</feature>
<dbReference type="PANTHER" id="PTHR24186:SF37">
    <property type="entry name" value="PGG DOMAIN-CONTAINING PROTEIN"/>
    <property type="match status" value="1"/>
</dbReference>
<comment type="caution">
    <text evidence="11">The sequence shown here is derived from an EMBL/GenBank/DDBJ whole genome shotgun (WGS) entry which is preliminary data.</text>
</comment>
<dbReference type="PANTHER" id="PTHR24186">
    <property type="entry name" value="PROTEIN PHOSPHATASE 1 REGULATORY SUBUNIT"/>
    <property type="match status" value="1"/>
</dbReference>
<feature type="repeat" description="ANK" evidence="7">
    <location>
        <begin position="241"/>
        <end position="263"/>
    </location>
</feature>
<evidence type="ECO:0000256" key="6">
    <source>
        <dbReference type="ARBA" id="ARBA00023136"/>
    </source>
</evidence>
<dbReference type="Pfam" id="PF13962">
    <property type="entry name" value="PGG"/>
    <property type="match status" value="1"/>
</dbReference>
<evidence type="ECO:0000256" key="9">
    <source>
        <dbReference type="SAM" id="Phobius"/>
    </source>
</evidence>
<dbReference type="AlphaFoldDB" id="A0A835I556"/>
<comment type="subcellular location">
    <subcellularLocation>
        <location evidence="1">Membrane</location>
        <topology evidence="1">Multi-pass membrane protein</topology>
    </subcellularLocation>
</comment>
<dbReference type="InterPro" id="IPR026961">
    <property type="entry name" value="PGG_dom"/>
</dbReference>
<accession>A0A835I556</accession>
<feature type="repeat" description="ANK" evidence="7">
    <location>
        <begin position="207"/>
        <end position="239"/>
    </location>
</feature>
<dbReference type="InterPro" id="IPR002110">
    <property type="entry name" value="Ankyrin_rpt"/>
</dbReference>
<feature type="transmembrane region" description="Helical" evidence="9">
    <location>
        <begin position="14"/>
        <end position="33"/>
    </location>
</feature>
<dbReference type="SMART" id="SM00248">
    <property type="entry name" value="ANK"/>
    <property type="match status" value="9"/>
</dbReference>
<evidence type="ECO:0000256" key="5">
    <source>
        <dbReference type="ARBA" id="ARBA00023043"/>
    </source>
</evidence>
<keyword evidence="3" id="KW-0677">Repeat</keyword>
<name>A0A835I556_9MAGN</name>
<feature type="transmembrane region" description="Helical" evidence="9">
    <location>
        <begin position="487"/>
        <end position="507"/>
    </location>
</feature>
<evidence type="ECO:0000313" key="12">
    <source>
        <dbReference type="Proteomes" id="UP000631114"/>
    </source>
</evidence>
<organism evidence="11 12">
    <name type="scientific">Coptis chinensis</name>
    <dbReference type="NCBI Taxonomy" id="261450"/>
    <lineage>
        <taxon>Eukaryota</taxon>
        <taxon>Viridiplantae</taxon>
        <taxon>Streptophyta</taxon>
        <taxon>Embryophyta</taxon>
        <taxon>Tracheophyta</taxon>
        <taxon>Spermatophyta</taxon>
        <taxon>Magnoliopsida</taxon>
        <taxon>Ranunculales</taxon>
        <taxon>Ranunculaceae</taxon>
        <taxon>Coptidoideae</taxon>
        <taxon>Coptis</taxon>
    </lineage>
</organism>
<protein>
    <recommendedName>
        <fullName evidence="10">PGG domain-containing protein</fullName>
    </recommendedName>
</protein>
<keyword evidence="5 7" id="KW-0040">ANK repeat</keyword>
<evidence type="ECO:0000256" key="8">
    <source>
        <dbReference type="SAM" id="MobiDB-lite"/>
    </source>
</evidence>
<dbReference type="InterPro" id="IPR036770">
    <property type="entry name" value="Ankyrin_rpt-contain_sf"/>
</dbReference>
<keyword evidence="6 9" id="KW-0472">Membrane</keyword>
<evidence type="ECO:0000256" key="2">
    <source>
        <dbReference type="ARBA" id="ARBA00022692"/>
    </source>
</evidence>
<feature type="compositionally biased region" description="Basic and acidic residues" evidence="8">
    <location>
        <begin position="626"/>
        <end position="635"/>
    </location>
</feature>
<feature type="region of interest" description="Disordered" evidence="8">
    <location>
        <begin position="614"/>
        <end position="635"/>
    </location>
</feature>
<keyword evidence="12" id="KW-1185">Reference proteome</keyword>
<evidence type="ECO:0000259" key="10">
    <source>
        <dbReference type="Pfam" id="PF13962"/>
    </source>
</evidence>
<evidence type="ECO:0000256" key="4">
    <source>
        <dbReference type="ARBA" id="ARBA00022989"/>
    </source>
</evidence>
<dbReference type="EMBL" id="JADFTS010000003">
    <property type="protein sequence ID" value="KAF9612770.1"/>
    <property type="molecule type" value="Genomic_DNA"/>
</dbReference>
<reference evidence="11 12" key="1">
    <citation type="submission" date="2020-10" db="EMBL/GenBank/DDBJ databases">
        <title>The Coptis chinensis genome and diversification of protoberbering-type alkaloids.</title>
        <authorList>
            <person name="Wang B."/>
            <person name="Shu S."/>
            <person name="Song C."/>
            <person name="Liu Y."/>
        </authorList>
    </citation>
    <scope>NUCLEOTIDE SEQUENCE [LARGE SCALE GENOMIC DNA]</scope>
    <source>
        <strain evidence="11">HL-2020</strain>
        <tissue evidence="11">Leaf</tissue>
    </source>
</reference>
<feature type="transmembrane region" description="Helical" evidence="9">
    <location>
        <begin position="527"/>
        <end position="547"/>
    </location>
</feature>
<feature type="transmembrane region" description="Helical" evidence="9">
    <location>
        <begin position="445"/>
        <end position="467"/>
    </location>
</feature>
<dbReference type="SUPFAM" id="SSF48403">
    <property type="entry name" value="Ankyrin repeat"/>
    <property type="match status" value="2"/>
</dbReference>
<dbReference type="PROSITE" id="PS50088">
    <property type="entry name" value="ANK_REPEAT"/>
    <property type="match status" value="4"/>
</dbReference>
<feature type="region of interest" description="Disordered" evidence="8">
    <location>
        <begin position="406"/>
        <end position="436"/>
    </location>
</feature>